<dbReference type="HOGENOM" id="CLU_3076397_0_0_9"/>
<protein>
    <submittedName>
        <fullName evidence="1">Uncharacterized protein</fullName>
    </submittedName>
</protein>
<dbReference type="Proteomes" id="UP000002527">
    <property type="component" value="Chromosome"/>
</dbReference>
<name>Q738M8_BACC1</name>
<dbReference type="AlphaFoldDB" id="Q738M8"/>
<gene>
    <name evidence="1" type="ordered locus">BCE_2366</name>
</gene>
<evidence type="ECO:0000313" key="2">
    <source>
        <dbReference type="Proteomes" id="UP000002527"/>
    </source>
</evidence>
<dbReference type="KEGG" id="bca:BCE_2366"/>
<accession>Q738M8</accession>
<reference evidence="1 2" key="1">
    <citation type="journal article" date="2004" name="Nucleic Acids Res.">
        <title>The genome sequence of Bacillus cereus ATCC 10987 reveals metabolic adaptations and a large plasmid related to Bacillus anthracis pXO1.</title>
        <authorList>
            <person name="Rasko D.A."/>
            <person name="Ravel J."/>
            <person name="Okstad O.A."/>
            <person name="Helgason E."/>
            <person name="Cer R.Z."/>
            <person name="Jiang L."/>
            <person name="Shores K.A."/>
            <person name="Fouts D.E."/>
            <person name="Tourasse N.J."/>
            <person name="Angiuoli S.V."/>
            <person name="Kolonay J."/>
            <person name="Nelson W.C."/>
            <person name="Kolsto A.-B."/>
            <person name="Fraser C.M."/>
            <person name="Read T.D."/>
        </authorList>
    </citation>
    <scope>NUCLEOTIDE SEQUENCE [LARGE SCALE GENOMIC DNA]</scope>
    <source>
        <strain evidence="2">ATCC 10987 / NRS 248</strain>
    </source>
</reference>
<proteinExistence type="predicted"/>
<sequence length="52" mass="5925">MKFYIQSFHEQFHMIIFSNLSSFSMIVNPIAEITVPIACIQTPMSAIILSSF</sequence>
<organism evidence="1 2">
    <name type="scientific">Bacillus cereus (strain ATCC 10987 / NRS 248)</name>
    <dbReference type="NCBI Taxonomy" id="222523"/>
    <lineage>
        <taxon>Bacteria</taxon>
        <taxon>Bacillati</taxon>
        <taxon>Bacillota</taxon>
        <taxon>Bacilli</taxon>
        <taxon>Bacillales</taxon>
        <taxon>Bacillaceae</taxon>
        <taxon>Bacillus</taxon>
        <taxon>Bacillus cereus group</taxon>
    </lineage>
</organism>
<dbReference type="EMBL" id="AE017194">
    <property type="protein sequence ID" value="AAS41284.1"/>
    <property type="molecule type" value="Genomic_DNA"/>
</dbReference>
<evidence type="ECO:0000313" key="1">
    <source>
        <dbReference type="EMBL" id="AAS41284.1"/>
    </source>
</evidence>